<keyword evidence="3" id="KW-1185">Reference proteome</keyword>
<sequence>MNDMNELKKSVNEESVQLVWIGLKKTVVINGSGLQVNLHSIGTETGQPQGVDYCGMIGGVYCGVWLGLHNYCIMTLALGEWREVFLSQLGSRERNDSGKLQTREQKRSSSVWRKSTWNQPS</sequence>
<evidence type="ECO:0000313" key="3">
    <source>
        <dbReference type="Proteomes" id="UP001558613"/>
    </source>
</evidence>
<protein>
    <submittedName>
        <fullName evidence="2">Uncharacterized protein</fullName>
    </submittedName>
</protein>
<feature type="region of interest" description="Disordered" evidence="1">
    <location>
        <begin position="93"/>
        <end position="121"/>
    </location>
</feature>
<accession>A0ABR3NGX9</accession>
<evidence type="ECO:0000313" key="2">
    <source>
        <dbReference type="EMBL" id="KAL1276238.1"/>
    </source>
</evidence>
<gene>
    <name evidence="2" type="ORF">QQF64_035861</name>
</gene>
<comment type="caution">
    <text evidence="2">The sequence shown here is derived from an EMBL/GenBank/DDBJ whole genome shotgun (WGS) entry which is preliminary data.</text>
</comment>
<proteinExistence type="predicted"/>
<feature type="compositionally biased region" description="Polar residues" evidence="1">
    <location>
        <begin position="108"/>
        <end position="121"/>
    </location>
</feature>
<name>A0ABR3NGX9_9TELE</name>
<organism evidence="2 3">
    <name type="scientific">Cirrhinus molitorella</name>
    <name type="common">mud carp</name>
    <dbReference type="NCBI Taxonomy" id="172907"/>
    <lineage>
        <taxon>Eukaryota</taxon>
        <taxon>Metazoa</taxon>
        <taxon>Chordata</taxon>
        <taxon>Craniata</taxon>
        <taxon>Vertebrata</taxon>
        <taxon>Euteleostomi</taxon>
        <taxon>Actinopterygii</taxon>
        <taxon>Neopterygii</taxon>
        <taxon>Teleostei</taxon>
        <taxon>Ostariophysi</taxon>
        <taxon>Cypriniformes</taxon>
        <taxon>Cyprinidae</taxon>
        <taxon>Labeoninae</taxon>
        <taxon>Labeonini</taxon>
        <taxon>Cirrhinus</taxon>
    </lineage>
</organism>
<dbReference type="EMBL" id="JAYMGO010000004">
    <property type="protein sequence ID" value="KAL1276238.1"/>
    <property type="molecule type" value="Genomic_DNA"/>
</dbReference>
<evidence type="ECO:0000256" key="1">
    <source>
        <dbReference type="SAM" id="MobiDB-lite"/>
    </source>
</evidence>
<reference evidence="2 3" key="1">
    <citation type="submission" date="2023-09" db="EMBL/GenBank/DDBJ databases">
        <authorList>
            <person name="Wang M."/>
        </authorList>
    </citation>
    <scope>NUCLEOTIDE SEQUENCE [LARGE SCALE GENOMIC DNA]</scope>
    <source>
        <strain evidence="2">GT-2023</strain>
        <tissue evidence="2">Liver</tissue>
    </source>
</reference>
<feature type="compositionally biased region" description="Basic and acidic residues" evidence="1">
    <location>
        <begin position="93"/>
        <end position="107"/>
    </location>
</feature>
<dbReference type="Proteomes" id="UP001558613">
    <property type="component" value="Unassembled WGS sequence"/>
</dbReference>